<dbReference type="Pfam" id="PF16719">
    <property type="entry name" value="SAWADEE"/>
    <property type="match status" value="2"/>
</dbReference>
<comment type="caution">
    <text evidence="3">The sequence shown here is derived from an EMBL/GenBank/DDBJ whole genome shotgun (WGS) entry which is preliminary data.</text>
</comment>
<dbReference type="EMBL" id="PKPP01004398">
    <property type="protein sequence ID" value="PWA64568.1"/>
    <property type="molecule type" value="Genomic_DNA"/>
</dbReference>
<gene>
    <name evidence="3" type="ORF">CTI12_AA343840</name>
</gene>
<protein>
    <submittedName>
        <fullName evidence="3">SAWADEE domain-containing protein</fullName>
    </submittedName>
</protein>
<keyword evidence="4" id="KW-1185">Reference proteome</keyword>
<dbReference type="PANTHER" id="PTHR36384:SF1">
    <property type="entry name" value="SAWADEE PROTEIN"/>
    <property type="match status" value="1"/>
</dbReference>
<dbReference type="InterPro" id="IPR032001">
    <property type="entry name" value="SAWADEE_dom"/>
</dbReference>
<feature type="domain" description="SAWADEE" evidence="2">
    <location>
        <begin position="6"/>
        <end position="99"/>
    </location>
</feature>
<dbReference type="GO" id="GO:0003682">
    <property type="term" value="F:chromatin binding"/>
    <property type="evidence" value="ECO:0007669"/>
    <property type="project" value="InterPro"/>
</dbReference>
<dbReference type="AlphaFoldDB" id="A0A2U1MTI3"/>
<organism evidence="3 4">
    <name type="scientific">Artemisia annua</name>
    <name type="common">Sweet wormwood</name>
    <dbReference type="NCBI Taxonomy" id="35608"/>
    <lineage>
        <taxon>Eukaryota</taxon>
        <taxon>Viridiplantae</taxon>
        <taxon>Streptophyta</taxon>
        <taxon>Embryophyta</taxon>
        <taxon>Tracheophyta</taxon>
        <taxon>Spermatophyta</taxon>
        <taxon>Magnoliopsida</taxon>
        <taxon>eudicotyledons</taxon>
        <taxon>Gunneridae</taxon>
        <taxon>Pentapetalae</taxon>
        <taxon>asterids</taxon>
        <taxon>campanulids</taxon>
        <taxon>Asterales</taxon>
        <taxon>Asteraceae</taxon>
        <taxon>Asteroideae</taxon>
        <taxon>Anthemideae</taxon>
        <taxon>Artemisiinae</taxon>
        <taxon>Artemisia</taxon>
    </lineage>
</organism>
<sequence>MSTPPFNLDYKSIKDDAWYTSGIILEENNNRRLRVNLQDFPDSKFDEVFTAKEFQNLDDVSEFVRRFRPVSFAVEDNECAKVTENMTVCASYQGDDGTTWAFYGLLGRPSSVLVSASPTGKSRQTSTRLSAQHPPSAIPNAIDFCFLLPLRHCMTLHFPLPKNLPRAHTYKQTHTHTLCMSTTPLFNLDYKSIKDDAWYTSGVILEDNNNNNRRLRVKLQDFPDSKFDEVFTAKEFRNLDDVSEFVRRFRPVSVAVEDNECAKVTENMTVCASYQGDDGSLRYFDAVVDTVHYKEHTPEKCICNYVLHWQHGPAVGNLTAATLEEIYLIKPGLIDPAVDKFTKFVKEKLKGGSSEFTLIPKMPFLSPRTSSNETMSKSHKSQEFGTAGHSSHIGSVEGSERFGTQFSDDDRDMGGVKQTGSHHYIILENLERDLCPVLMTAFIHEKTTITAQAYVFPCLSNEIYARGAIVADSIPNLMKISEFISNPNHFIISCSGRPWVIAEDILRTGSFNTNLRELQPKSENYNTSELKVVHLGSEEYTKAKKLKDQYIEYRNHLNGLMRSLDKGEKKILQPCSVN</sequence>
<dbReference type="Proteomes" id="UP000245207">
    <property type="component" value="Unassembled WGS sequence"/>
</dbReference>
<feature type="region of interest" description="Disordered" evidence="1">
    <location>
        <begin position="369"/>
        <end position="413"/>
    </location>
</feature>
<dbReference type="STRING" id="35608.A0A2U1MTI3"/>
<name>A0A2U1MTI3_ARTAN</name>
<evidence type="ECO:0000313" key="4">
    <source>
        <dbReference type="Proteomes" id="UP000245207"/>
    </source>
</evidence>
<proteinExistence type="predicted"/>
<feature type="domain" description="SAWADEE" evidence="2">
    <location>
        <begin position="187"/>
        <end position="326"/>
    </location>
</feature>
<dbReference type="OrthoDB" id="1866990at2759"/>
<evidence type="ECO:0000313" key="3">
    <source>
        <dbReference type="EMBL" id="PWA64568.1"/>
    </source>
</evidence>
<dbReference type="Gene3D" id="2.30.30.140">
    <property type="match status" value="1"/>
</dbReference>
<dbReference type="PANTHER" id="PTHR36384">
    <property type="entry name" value="SAWADEE PROTEIN"/>
    <property type="match status" value="1"/>
</dbReference>
<evidence type="ECO:0000256" key="1">
    <source>
        <dbReference type="SAM" id="MobiDB-lite"/>
    </source>
</evidence>
<evidence type="ECO:0000259" key="2">
    <source>
        <dbReference type="Pfam" id="PF16719"/>
    </source>
</evidence>
<reference evidence="3 4" key="1">
    <citation type="journal article" date="2018" name="Mol. Plant">
        <title>The genome of Artemisia annua provides insight into the evolution of Asteraceae family and artemisinin biosynthesis.</title>
        <authorList>
            <person name="Shen Q."/>
            <person name="Zhang L."/>
            <person name="Liao Z."/>
            <person name="Wang S."/>
            <person name="Yan T."/>
            <person name="Shi P."/>
            <person name="Liu M."/>
            <person name="Fu X."/>
            <person name="Pan Q."/>
            <person name="Wang Y."/>
            <person name="Lv Z."/>
            <person name="Lu X."/>
            <person name="Zhang F."/>
            <person name="Jiang W."/>
            <person name="Ma Y."/>
            <person name="Chen M."/>
            <person name="Hao X."/>
            <person name="Li L."/>
            <person name="Tang Y."/>
            <person name="Lv G."/>
            <person name="Zhou Y."/>
            <person name="Sun X."/>
            <person name="Brodelius P.E."/>
            <person name="Rose J.K.C."/>
            <person name="Tang K."/>
        </authorList>
    </citation>
    <scope>NUCLEOTIDE SEQUENCE [LARGE SCALE GENOMIC DNA]</scope>
    <source>
        <strain evidence="4">cv. Huhao1</strain>
        <tissue evidence="3">Leaf</tissue>
    </source>
</reference>
<accession>A0A2U1MTI3</accession>